<feature type="domain" description="Lysozyme inhibitor LprI-like N-terminal" evidence="2">
    <location>
        <begin position="38"/>
        <end position="128"/>
    </location>
</feature>
<keyword evidence="1" id="KW-0732">Signal</keyword>
<sequence>MFKKSIATTILLATGFLSVPASLILAAPPEIIAQRINCNNPRSTVEEKYCAGIAYEAVDKKLNQVYQQLKSKLTGTEKQRLVESQLAWIKYRDTTCDFETYSSRNGTGYGVFLNECLQRITQERTNDLRQYISGR</sequence>
<dbReference type="KEGG" id="cep:Cri9333_1055"/>
<dbReference type="Pfam" id="PF07007">
    <property type="entry name" value="LprI"/>
    <property type="match status" value="1"/>
</dbReference>
<dbReference type="RefSeq" id="WP_015202091.1">
    <property type="nucleotide sequence ID" value="NC_019753.1"/>
</dbReference>
<dbReference type="OrthoDB" id="7340239at2"/>
<evidence type="ECO:0000256" key="1">
    <source>
        <dbReference type="SAM" id="SignalP"/>
    </source>
</evidence>
<dbReference type="HOGENOM" id="CLU_128596_8_1_3"/>
<dbReference type="Proteomes" id="UP000010472">
    <property type="component" value="Chromosome"/>
</dbReference>
<dbReference type="eggNOG" id="COG3755">
    <property type="taxonomic scope" value="Bacteria"/>
</dbReference>
<organism evidence="3 4">
    <name type="scientific">Crinalium epipsammum PCC 9333</name>
    <dbReference type="NCBI Taxonomy" id="1173022"/>
    <lineage>
        <taxon>Bacteria</taxon>
        <taxon>Bacillati</taxon>
        <taxon>Cyanobacteriota</taxon>
        <taxon>Cyanophyceae</taxon>
        <taxon>Gomontiellales</taxon>
        <taxon>Gomontiellaceae</taxon>
        <taxon>Crinalium</taxon>
    </lineage>
</organism>
<dbReference type="InterPro" id="IPR009739">
    <property type="entry name" value="LprI-like_N"/>
</dbReference>
<dbReference type="STRING" id="1173022.Cri9333_1055"/>
<gene>
    <name evidence="3" type="ORF">Cri9333_1055</name>
</gene>
<evidence type="ECO:0000313" key="3">
    <source>
        <dbReference type="EMBL" id="AFZ11969.1"/>
    </source>
</evidence>
<proteinExistence type="predicted"/>
<reference evidence="3 4" key="1">
    <citation type="submission" date="2012-06" db="EMBL/GenBank/DDBJ databases">
        <title>Finished chromosome of genome of Crinalium epipsammum PCC 9333.</title>
        <authorList>
            <consortium name="US DOE Joint Genome Institute"/>
            <person name="Gugger M."/>
            <person name="Coursin T."/>
            <person name="Rippka R."/>
            <person name="Tandeau De Marsac N."/>
            <person name="Huntemann M."/>
            <person name="Wei C.-L."/>
            <person name="Han J."/>
            <person name="Detter J.C."/>
            <person name="Han C."/>
            <person name="Tapia R."/>
            <person name="Davenport K."/>
            <person name="Daligault H."/>
            <person name="Erkkila T."/>
            <person name="Gu W."/>
            <person name="Munk A.C.C."/>
            <person name="Teshima H."/>
            <person name="Xu Y."/>
            <person name="Chain P."/>
            <person name="Chen A."/>
            <person name="Krypides N."/>
            <person name="Mavromatis K."/>
            <person name="Markowitz V."/>
            <person name="Szeto E."/>
            <person name="Ivanova N."/>
            <person name="Mikhailova N."/>
            <person name="Ovchinnikova G."/>
            <person name="Pagani I."/>
            <person name="Pati A."/>
            <person name="Goodwin L."/>
            <person name="Peters L."/>
            <person name="Pitluck S."/>
            <person name="Woyke T."/>
            <person name="Kerfeld C."/>
        </authorList>
    </citation>
    <scope>NUCLEOTIDE SEQUENCE [LARGE SCALE GENOMIC DNA]</scope>
    <source>
        <strain evidence="3 4">PCC 9333</strain>
    </source>
</reference>
<dbReference type="PANTHER" id="PTHR39176">
    <property type="entry name" value="PERIPLASMIC PROTEIN-RELATED"/>
    <property type="match status" value="1"/>
</dbReference>
<dbReference type="AlphaFoldDB" id="K9VWN0"/>
<dbReference type="PANTHER" id="PTHR39176:SF1">
    <property type="entry name" value="PERIPLASMIC PROTEIN"/>
    <property type="match status" value="1"/>
</dbReference>
<evidence type="ECO:0000313" key="4">
    <source>
        <dbReference type="Proteomes" id="UP000010472"/>
    </source>
</evidence>
<feature type="signal peptide" evidence="1">
    <location>
        <begin position="1"/>
        <end position="26"/>
    </location>
</feature>
<feature type="chain" id="PRO_5003937229" description="Lysozyme inhibitor LprI-like N-terminal domain-containing protein" evidence="1">
    <location>
        <begin position="27"/>
        <end position="135"/>
    </location>
</feature>
<dbReference type="Gene3D" id="1.20.1270.180">
    <property type="match status" value="1"/>
</dbReference>
<name>K9VWN0_9CYAN</name>
<evidence type="ECO:0000259" key="2">
    <source>
        <dbReference type="Pfam" id="PF07007"/>
    </source>
</evidence>
<accession>K9VWN0</accession>
<protein>
    <recommendedName>
        <fullName evidence="2">Lysozyme inhibitor LprI-like N-terminal domain-containing protein</fullName>
    </recommendedName>
</protein>
<keyword evidence="4" id="KW-1185">Reference proteome</keyword>
<dbReference type="EMBL" id="CP003620">
    <property type="protein sequence ID" value="AFZ11969.1"/>
    <property type="molecule type" value="Genomic_DNA"/>
</dbReference>